<dbReference type="AlphaFoldDB" id="A0AAC8U392"/>
<organism evidence="1 2">
    <name type="scientific">Salimicrobium jeotgali</name>
    <dbReference type="NCBI Taxonomy" id="1230341"/>
    <lineage>
        <taxon>Bacteria</taxon>
        <taxon>Bacillati</taxon>
        <taxon>Bacillota</taxon>
        <taxon>Bacilli</taxon>
        <taxon>Bacillales</taxon>
        <taxon>Bacillaceae</taxon>
        <taxon>Salimicrobium</taxon>
    </lineage>
</organism>
<keyword evidence="1" id="KW-0614">Plasmid</keyword>
<accession>A0AAC8U392</accession>
<dbReference type="EMBL" id="CP011363">
    <property type="protein sequence ID" value="AKN01832.1"/>
    <property type="molecule type" value="Genomic_DNA"/>
</dbReference>
<geneLocation type="plasmid" evidence="2">
    <name>psj25</name>
</geneLocation>
<name>A0AAC8U392_9BACI</name>
<evidence type="ECO:0000313" key="2">
    <source>
        <dbReference type="Proteomes" id="UP000092654"/>
    </source>
</evidence>
<protein>
    <submittedName>
        <fullName evidence="1">Uncharacterized protein</fullName>
    </submittedName>
</protein>
<gene>
    <name evidence="1" type="ORF">AAV35_013995</name>
</gene>
<reference evidence="1 2" key="1">
    <citation type="submission" date="2015-06" db="EMBL/GenBank/DDBJ databases">
        <title>Salimicrobium jeotgali MJ3, isolated from Myulchi jeot, a traditional Korean fermented seafood.</title>
        <authorList>
            <person name="Kim K.H."/>
            <person name="Jeon C.O."/>
            <person name="Jin H.M."/>
        </authorList>
    </citation>
    <scope>NUCLEOTIDE SEQUENCE [LARGE SCALE GENOMIC DNA]</scope>
    <source>
        <strain evidence="1 2">MJ3</strain>
        <plasmid evidence="2">psj25</plasmid>
    </source>
</reference>
<dbReference type="KEGG" id="sje:AAV35_013995"/>
<dbReference type="RefSeq" id="WP_040609675.1">
    <property type="nucleotide sequence ID" value="NZ_AMPQ01000020.1"/>
</dbReference>
<sequence length="88" mass="10351">MKKKQPKDFLRNKTAQIAREMKGEDQLHITSCILQKNGDRYVTVRDIASLDETPPTYIYSLIPFEEDPDVQEFFVRHKRLIESGFYDG</sequence>
<dbReference type="Proteomes" id="UP000092654">
    <property type="component" value="Plasmid pSJ25"/>
</dbReference>
<proteinExistence type="predicted"/>
<evidence type="ECO:0000313" key="1">
    <source>
        <dbReference type="EMBL" id="AKN01832.1"/>
    </source>
</evidence>